<dbReference type="EMBL" id="AUZX01015841">
    <property type="protein sequence ID" value="EQD28003.1"/>
    <property type="molecule type" value="Genomic_DNA"/>
</dbReference>
<dbReference type="Gene3D" id="3.40.430.10">
    <property type="entry name" value="Dihydrofolate Reductase, subunit A"/>
    <property type="match status" value="1"/>
</dbReference>
<organism evidence="1">
    <name type="scientific">mine drainage metagenome</name>
    <dbReference type="NCBI Taxonomy" id="410659"/>
    <lineage>
        <taxon>unclassified sequences</taxon>
        <taxon>metagenomes</taxon>
        <taxon>ecological metagenomes</taxon>
    </lineage>
</organism>
<reference evidence="1" key="1">
    <citation type="submission" date="2013-08" db="EMBL/GenBank/DDBJ databases">
        <authorList>
            <person name="Mendez C."/>
            <person name="Richter M."/>
            <person name="Ferrer M."/>
            <person name="Sanchez J."/>
        </authorList>
    </citation>
    <scope>NUCLEOTIDE SEQUENCE</scope>
</reference>
<sequence>MKPYVICHMVASIDGRILHSRWRPRTIDGGALFERLHERLGGGAWLIGRVTGQEFAKRAPYDPRADRLYPRAPRLVRRDAAAYGVVLDAHGKISWGRAEIGGDPIVVALTEQVSDAHLAGLHEDGVSYFFAGERELD</sequence>
<dbReference type="InterPro" id="IPR024072">
    <property type="entry name" value="DHFR-like_dom_sf"/>
</dbReference>
<protein>
    <submittedName>
        <fullName evidence="1">5-amino-6-(5-phosphoribosylamino)uracil reductase</fullName>
    </submittedName>
</protein>
<name>T0Y4K7_9ZZZZ</name>
<accession>T0Y4K7</accession>
<feature type="non-terminal residue" evidence="1">
    <location>
        <position position="137"/>
    </location>
</feature>
<evidence type="ECO:0000313" key="1">
    <source>
        <dbReference type="EMBL" id="EQD28003.1"/>
    </source>
</evidence>
<dbReference type="SUPFAM" id="SSF53597">
    <property type="entry name" value="Dihydrofolate reductase-like"/>
    <property type="match status" value="1"/>
</dbReference>
<proteinExistence type="predicted"/>
<dbReference type="AlphaFoldDB" id="T0Y4K7"/>
<reference evidence="1" key="2">
    <citation type="journal article" date="2014" name="ISME J.">
        <title>Microbial stratification in low pH oxic and suboxic macroscopic growths along an acid mine drainage.</title>
        <authorList>
            <person name="Mendez-Garcia C."/>
            <person name="Mesa V."/>
            <person name="Sprenger R.R."/>
            <person name="Richter M."/>
            <person name="Diez M.S."/>
            <person name="Solano J."/>
            <person name="Bargiela R."/>
            <person name="Golyshina O.V."/>
            <person name="Manteca A."/>
            <person name="Ramos J.L."/>
            <person name="Gallego J.R."/>
            <person name="Llorente I."/>
            <person name="Martins Dos Santos V.A."/>
            <person name="Jensen O.N."/>
            <person name="Pelaez A.I."/>
            <person name="Sanchez J."/>
            <person name="Ferrer M."/>
        </authorList>
    </citation>
    <scope>NUCLEOTIDE SEQUENCE</scope>
</reference>
<gene>
    <name evidence="1" type="ORF">B1A_21433</name>
</gene>
<comment type="caution">
    <text evidence="1">The sequence shown here is derived from an EMBL/GenBank/DDBJ whole genome shotgun (WGS) entry which is preliminary data.</text>
</comment>